<dbReference type="Gene3D" id="1.20.1070.10">
    <property type="entry name" value="Rhodopsin 7-helix transmembrane proteins"/>
    <property type="match status" value="1"/>
</dbReference>
<dbReference type="GO" id="GO:0007166">
    <property type="term" value="P:cell surface receptor signaling pathway"/>
    <property type="evidence" value="ECO:0007669"/>
    <property type="project" value="InterPro"/>
</dbReference>
<dbReference type="PANTHER" id="PTHR23112">
    <property type="entry name" value="G PROTEIN-COUPLED RECEPTOR 157-RELATED"/>
    <property type="match status" value="1"/>
</dbReference>
<dbReference type="GO" id="GO:0007189">
    <property type="term" value="P:adenylate cyclase-activating G protein-coupled receptor signaling pathway"/>
    <property type="evidence" value="ECO:0007669"/>
    <property type="project" value="TreeGrafter"/>
</dbReference>
<keyword evidence="4 5" id="KW-0472">Membrane</keyword>
<evidence type="ECO:0000256" key="4">
    <source>
        <dbReference type="ARBA" id="ARBA00023136"/>
    </source>
</evidence>
<dbReference type="GO" id="GO:0004930">
    <property type="term" value="F:G protein-coupled receptor activity"/>
    <property type="evidence" value="ECO:0007669"/>
    <property type="project" value="TreeGrafter"/>
</dbReference>
<feature type="transmembrane region" description="Helical" evidence="5">
    <location>
        <begin position="130"/>
        <end position="148"/>
    </location>
</feature>
<evidence type="ECO:0000313" key="8">
    <source>
        <dbReference type="Proteomes" id="UP000789405"/>
    </source>
</evidence>
<keyword evidence="8" id="KW-1185">Reference proteome</keyword>
<feature type="transmembrane region" description="Helical" evidence="5">
    <location>
        <begin position="235"/>
        <end position="258"/>
    </location>
</feature>
<accession>A0A9N9II52</accession>
<keyword evidence="3 5" id="KW-1133">Transmembrane helix</keyword>
<feature type="domain" description="G-protein coupled receptors family 2 profile 2" evidence="6">
    <location>
        <begin position="13"/>
        <end position="289"/>
    </location>
</feature>
<feature type="transmembrane region" description="Helical" evidence="5">
    <location>
        <begin position="56"/>
        <end position="77"/>
    </location>
</feature>
<proteinExistence type="predicted"/>
<keyword evidence="2 5" id="KW-0812">Transmembrane</keyword>
<dbReference type="OrthoDB" id="3251871at2759"/>
<evidence type="ECO:0000256" key="5">
    <source>
        <dbReference type="SAM" id="Phobius"/>
    </source>
</evidence>
<gene>
    <name evidence="7" type="ORF">DERYTH_LOCUS15624</name>
</gene>
<sequence>MATFIIPITKDQYTSIAKLCIPLIIISLIATFILFVIFILIRIYYPNLADRVSFRLTFAALFCDIGYSSHLFFGLFYDGTPKLSDFSCAYATWAIIFFGLSSLFFIVCIVLNLHIVFVNEYRIRYNYEKYYFIFSFFSALLISLLPIANDMYGYDDPEESCWYRDSGQEYNIIWQWITLFAWVVVSILYCTIVVIMVIGKLSSATKKVDNFDSSQLSYCPTLINKALISSVVRRVMWYPVVPLVTQFFNSFVETYAYVHSAVPYLLLLLCDIGLSLQGLLNVFVFSQDVAVTRAFEDVKVYWWITNVNSYESHYPHRSHNKAITDEFNMIIESNDFVELKSLNRNKADVITSEWLRYMLFIKLFSAPKIPSYLISPKLLSPIDSFAGNKQNTFSALSGKDDSKQDITLDNQNDDQNIHLILPEPTHLKDSFQSSPLDLLSNCLNSSTLSDPLIGSSNNTNNIRAPLNSTTTNVIDRSNFSVGDDEEQANVMLINGEPTDLSQENETFKLMLKRL</sequence>
<name>A0A9N9II52_9GLOM</name>
<feature type="transmembrane region" description="Helical" evidence="5">
    <location>
        <begin position="173"/>
        <end position="198"/>
    </location>
</feature>
<comment type="subcellular location">
    <subcellularLocation>
        <location evidence="1">Membrane</location>
        <topology evidence="1">Multi-pass membrane protein</topology>
    </subcellularLocation>
</comment>
<evidence type="ECO:0000259" key="6">
    <source>
        <dbReference type="PROSITE" id="PS50261"/>
    </source>
</evidence>
<reference evidence="7" key="1">
    <citation type="submission" date="2021-06" db="EMBL/GenBank/DDBJ databases">
        <authorList>
            <person name="Kallberg Y."/>
            <person name="Tangrot J."/>
            <person name="Rosling A."/>
        </authorList>
    </citation>
    <scope>NUCLEOTIDE SEQUENCE</scope>
    <source>
        <strain evidence="7">MA453B</strain>
    </source>
</reference>
<evidence type="ECO:0000256" key="2">
    <source>
        <dbReference type="ARBA" id="ARBA00022692"/>
    </source>
</evidence>
<feature type="transmembrane region" description="Helical" evidence="5">
    <location>
        <begin position="89"/>
        <end position="118"/>
    </location>
</feature>
<evidence type="ECO:0000256" key="1">
    <source>
        <dbReference type="ARBA" id="ARBA00004141"/>
    </source>
</evidence>
<organism evidence="7 8">
    <name type="scientific">Dentiscutata erythropus</name>
    <dbReference type="NCBI Taxonomy" id="1348616"/>
    <lineage>
        <taxon>Eukaryota</taxon>
        <taxon>Fungi</taxon>
        <taxon>Fungi incertae sedis</taxon>
        <taxon>Mucoromycota</taxon>
        <taxon>Glomeromycotina</taxon>
        <taxon>Glomeromycetes</taxon>
        <taxon>Diversisporales</taxon>
        <taxon>Gigasporaceae</taxon>
        <taxon>Dentiscutata</taxon>
    </lineage>
</organism>
<protein>
    <submittedName>
        <fullName evidence="7">18371_t:CDS:1</fullName>
    </submittedName>
</protein>
<dbReference type="AlphaFoldDB" id="A0A9N9II52"/>
<dbReference type="GO" id="GO:0005886">
    <property type="term" value="C:plasma membrane"/>
    <property type="evidence" value="ECO:0007669"/>
    <property type="project" value="TreeGrafter"/>
</dbReference>
<dbReference type="EMBL" id="CAJVPY010012816">
    <property type="protein sequence ID" value="CAG8736665.1"/>
    <property type="molecule type" value="Genomic_DNA"/>
</dbReference>
<evidence type="ECO:0000313" key="7">
    <source>
        <dbReference type="EMBL" id="CAG8736665.1"/>
    </source>
</evidence>
<dbReference type="PROSITE" id="PS50261">
    <property type="entry name" value="G_PROTEIN_RECEP_F2_4"/>
    <property type="match status" value="1"/>
</dbReference>
<dbReference type="InterPro" id="IPR017981">
    <property type="entry name" value="GPCR_2-like_7TM"/>
</dbReference>
<feature type="transmembrane region" description="Helical" evidence="5">
    <location>
        <begin position="21"/>
        <end position="44"/>
    </location>
</feature>
<evidence type="ECO:0000256" key="3">
    <source>
        <dbReference type="ARBA" id="ARBA00022989"/>
    </source>
</evidence>
<comment type="caution">
    <text evidence="7">The sequence shown here is derived from an EMBL/GenBank/DDBJ whole genome shotgun (WGS) entry which is preliminary data.</text>
</comment>
<feature type="transmembrane region" description="Helical" evidence="5">
    <location>
        <begin position="264"/>
        <end position="285"/>
    </location>
</feature>
<dbReference type="Proteomes" id="UP000789405">
    <property type="component" value="Unassembled WGS sequence"/>
</dbReference>
<dbReference type="PANTHER" id="PTHR23112:SF0">
    <property type="entry name" value="TRANSMEMBRANE PROTEIN 116"/>
    <property type="match status" value="1"/>
</dbReference>